<evidence type="ECO:0000256" key="3">
    <source>
        <dbReference type="ARBA" id="ARBA00022325"/>
    </source>
</evidence>
<keyword evidence="5" id="KW-0412">Isoleucine biosynthesis</keyword>
<dbReference type="GO" id="GO:0009098">
    <property type="term" value="P:L-leucine biosynthetic process"/>
    <property type="evidence" value="ECO:0007669"/>
    <property type="project" value="InterPro"/>
</dbReference>
<dbReference type="NCBIfam" id="TIGR00977">
    <property type="entry name" value="citramal_synth"/>
    <property type="match status" value="1"/>
</dbReference>
<keyword evidence="10" id="KW-0012">Acyltransferase</keyword>
<dbReference type="GO" id="GO:0043714">
    <property type="term" value="F:(R)-citramalate synthase activity"/>
    <property type="evidence" value="ECO:0007669"/>
    <property type="project" value="UniProtKB-EC"/>
</dbReference>
<dbReference type="EC" id="2.3.3.21" evidence="8"/>
<organism evidence="10">
    <name type="scientific">hydrothermal vent metagenome</name>
    <dbReference type="NCBI Taxonomy" id="652676"/>
    <lineage>
        <taxon>unclassified sequences</taxon>
        <taxon>metagenomes</taxon>
        <taxon>ecological metagenomes</taxon>
    </lineage>
</organism>
<dbReference type="SUPFAM" id="SSF110921">
    <property type="entry name" value="2-isopropylmalate synthase LeuA, allosteric (dimerisation) domain"/>
    <property type="match status" value="1"/>
</dbReference>
<evidence type="ECO:0000256" key="7">
    <source>
        <dbReference type="ARBA" id="ARBA00023304"/>
    </source>
</evidence>
<dbReference type="AlphaFoldDB" id="A0A3B1D5R7"/>
<dbReference type="Pfam" id="PF08502">
    <property type="entry name" value="LeuA_dimer"/>
    <property type="match status" value="1"/>
</dbReference>
<feature type="domain" description="Pyruvate carboxyltransferase" evidence="9">
    <location>
        <begin position="7"/>
        <end position="272"/>
    </location>
</feature>
<dbReference type="Gene3D" id="1.10.238.260">
    <property type="match status" value="1"/>
</dbReference>
<evidence type="ECO:0000256" key="6">
    <source>
        <dbReference type="ARBA" id="ARBA00022679"/>
    </source>
</evidence>
<dbReference type="InterPro" id="IPR002034">
    <property type="entry name" value="AIPM/Hcit_synth_CS"/>
</dbReference>
<reference evidence="10" key="1">
    <citation type="submission" date="2018-06" db="EMBL/GenBank/DDBJ databases">
        <authorList>
            <person name="Zhirakovskaya E."/>
        </authorList>
    </citation>
    <scope>NUCLEOTIDE SEQUENCE</scope>
</reference>
<dbReference type="SUPFAM" id="SSF51569">
    <property type="entry name" value="Aldolase"/>
    <property type="match status" value="1"/>
</dbReference>
<dbReference type="UniPathway" id="UPA00047">
    <property type="reaction ID" value="UER00066"/>
</dbReference>
<gene>
    <name evidence="10" type="ORF">MNBD_NITROSPIRAE01-521</name>
</gene>
<dbReference type="InterPro" id="IPR013709">
    <property type="entry name" value="2-isopropylmalate_synth_dimer"/>
</dbReference>
<dbReference type="Pfam" id="PF00682">
    <property type="entry name" value="HMGL-like"/>
    <property type="match status" value="1"/>
</dbReference>
<evidence type="ECO:0000256" key="8">
    <source>
        <dbReference type="ARBA" id="ARBA00034330"/>
    </source>
</evidence>
<evidence type="ECO:0000256" key="1">
    <source>
        <dbReference type="ARBA" id="ARBA00004743"/>
    </source>
</evidence>
<protein>
    <recommendedName>
        <fullName evidence="3">(R)-citramalate synthase</fullName>
        <ecNumber evidence="8">2.3.3.21</ecNumber>
    </recommendedName>
</protein>
<dbReference type="InterPro" id="IPR005675">
    <property type="entry name" value="Citramal_synthase"/>
</dbReference>
<dbReference type="PROSITE" id="PS00815">
    <property type="entry name" value="AIPM_HOMOCIT_SYNTH_1"/>
    <property type="match status" value="1"/>
</dbReference>
<dbReference type="Gene3D" id="3.30.160.270">
    <property type="match status" value="1"/>
</dbReference>
<accession>A0A3B1D5R7</accession>
<dbReference type="Pfam" id="PF22617">
    <property type="entry name" value="HCS_D2"/>
    <property type="match status" value="1"/>
</dbReference>
<dbReference type="GO" id="GO:0003852">
    <property type="term" value="F:2-isopropylmalate synthase activity"/>
    <property type="evidence" value="ECO:0007669"/>
    <property type="project" value="InterPro"/>
</dbReference>
<dbReference type="PANTHER" id="PTHR43538:SF1">
    <property type="entry name" value="(R)-CITRAMALATE SYNTHASE"/>
    <property type="match status" value="1"/>
</dbReference>
<dbReference type="InterPro" id="IPR054691">
    <property type="entry name" value="LeuA/HCS_post-cat"/>
</dbReference>
<dbReference type="GO" id="GO:0009097">
    <property type="term" value="P:isoleucine biosynthetic process"/>
    <property type="evidence" value="ECO:0007669"/>
    <property type="project" value="UniProtKB-UniPathway"/>
</dbReference>
<dbReference type="InterPro" id="IPR036230">
    <property type="entry name" value="LeuA_allosteric_dom_sf"/>
</dbReference>
<evidence type="ECO:0000256" key="2">
    <source>
        <dbReference type="ARBA" id="ARBA00006154"/>
    </source>
</evidence>
<dbReference type="PROSITE" id="PS50991">
    <property type="entry name" value="PYR_CT"/>
    <property type="match status" value="1"/>
</dbReference>
<name>A0A3B1D5R7_9ZZZZ</name>
<keyword evidence="6 10" id="KW-0808">Transferase</keyword>
<keyword evidence="7" id="KW-0100">Branched-chain amino acid biosynthesis</keyword>
<dbReference type="Gene3D" id="3.20.20.70">
    <property type="entry name" value="Aldolase class I"/>
    <property type="match status" value="1"/>
</dbReference>
<sequence>MKTLSKIQLYDTSLRDGAQSEDVSFSVEDKLSIAKKLDELGLHFIEGGWPGANPKDILFFEEMKKVRLKSAQLVAFGATRRWRGKASEDLTLSNLLNAGTDWITLFGKSWDLHVTEALGITLDQNLEIISDSIDYLKSKGKRVFYDAEHFFDGYLSKPDYALKTLAAAREAGAECLILCDTNGGMMPWEIKEILTVVLKKIGNPIGIHAHNDSEMAVANTLTAVSLGVTQVQGTINGFGERCGNANLCSILPNMKLKMGLDVISDAQLQQLRSTSRYVSEIGNLPHNKHQPYVGRSAFAHKGGVHVHAVRKNPATYEHIVPNKVGNQQRILISDYAGKSALLEKAKAYNISLSDDDPQVQKILDKLKMLESEGFQFEGAEASFELLMKRALGTEKNFFKLIGFRVIDEKRRGDVHPISEATVRLSVDDRVEHTVARGTGPVNALDSALRTALEKFYPVLLEVKLLDYKVRVLTGKQGTASRVRVLIESGDGHKKWGTVGVSENIVEASWRALVDSIEYKLLMEDETS</sequence>
<comment type="pathway">
    <text evidence="1">Amino-acid biosynthesis; L-isoleucine biosynthesis; 2-oxobutanoate from pyruvate: step 1/3.</text>
</comment>
<dbReference type="PANTHER" id="PTHR43538">
    <property type="entry name" value="ALPHA-IPM SYNTHASE/HOMOCITRATE SYNTHASE"/>
    <property type="match status" value="1"/>
</dbReference>
<dbReference type="InterPro" id="IPR000891">
    <property type="entry name" value="PYR_CT"/>
</dbReference>
<evidence type="ECO:0000256" key="4">
    <source>
        <dbReference type="ARBA" id="ARBA00022605"/>
    </source>
</evidence>
<dbReference type="InterPro" id="IPR013785">
    <property type="entry name" value="Aldolase_TIM"/>
</dbReference>
<evidence type="ECO:0000259" key="9">
    <source>
        <dbReference type="PROSITE" id="PS50991"/>
    </source>
</evidence>
<evidence type="ECO:0000256" key="5">
    <source>
        <dbReference type="ARBA" id="ARBA00022624"/>
    </source>
</evidence>
<proteinExistence type="inferred from homology"/>
<dbReference type="EMBL" id="UOGF01000074">
    <property type="protein sequence ID" value="VAX31318.1"/>
    <property type="molecule type" value="Genomic_DNA"/>
</dbReference>
<dbReference type="SMART" id="SM00917">
    <property type="entry name" value="LeuA_dimer"/>
    <property type="match status" value="1"/>
</dbReference>
<dbReference type="CDD" id="cd07941">
    <property type="entry name" value="DRE_TIM_LeuA3"/>
    <property type="match status" value="1"/>
</dbReference>
<comment type="similarity">
    <text evidence="2">Belongs to the alpha-IPM synthase/homocitrate synthase family.</text>
</comment>
<evidence type="ECO:0000313" key="10">
    <source>
        <dbReference type="EMBL" id="VAX31318.1"/>
    </source>
</evidence>
<keyword evidence="4" id="KW-0028">Amino-acid biosynthesis</keyword>